<protein>
    <submittedName>
        <fullName evidence="1">Uncharacterized protein</fullName>
    </submittedName>
</protein>
<dbReference type="EMBL" id="JASJQH010007443">
    <property type="protein sequence ID" value="KAK9708969.1"/>
    <property type="molecule type" value="Genomic_DNA"/>
</dbReference>
<evidence type="ECO:0000313" key="2">
    <source>
        <dbReference type="Proteomes" id="UP001479436"/>
    </source>
</evidence>
<proteinExistence type="predicted"/>
<evidence type="ECO:0000313" key="1">
    <source>
        <dbReference type="EMBL" id="KAK9708969.1"/>
    </source>
</evidence>
<accession>A0ABR2VX98</accession>
<keyword evidence="2" id="KW-1185">Reference proteome</keyword>
<dbReference type="Proteomes" id="UP001479436">
    <property type="component" value="Unassembled WGS sequence"/>
</dbReference>
<organism evidence="1 2">
    <name type="scientific">Basidiobolus ranarum</name>
    <dbReference type="NCBI Taxonomy" id="34480"/>
    <lineage>
        <taxon>Eukaryota</taxon>
        <taxon>Fungi</taxon>
        <taxon>Fungi incertae sedis</taxon>
        <taxon>Zoopagomycota</taxon>
        <taxon>Entomophthoromycotina</taxon>
        <taxon>Basidiobolomycetes</taxon>
        <taxon>Basidiobolales</taxon>
        <taxon>Basidiobolaceae</taxon>
        <taxon>Basidiobolus</taxon>
    </lineage>
</organism>
<sequence length="226" mass="25504">MSTSLKITKFTNILVYEEYKQALDIVMDNKELVETALYMLALHDTMKERNIQYFLDCEDNIHFVNQGQDFVLDSNFVSTSTCKHAKPEGMTANKTKSNAHTSGMRKDTLTIYNKLSSSIDIQPASQTEEMNILLRLSLQAYDTNESPLNRAVGSLVSMTALETLQNYTIITSNLQNFLFYVSYCELWQSCSHDTITLAACDKLICSNIRSAASKKGLEISIDGIYK</sequence>
<comment type="caution">
    <text evidence="1">The sequence shown here is derived from an EMBL/GenBank/DDBJ whole genome shotgun (WGS) entry which is preliminary data.</text>
</comment>
<name>A0ABR2VX98_9FUNG</name>
<gene>
    <name evidence="1" type="ORF">K7432_009325</name>
</gene>
<reference evidence="1 2" key="1">
    <citation type="submission" date="2023-04" db="EMBL/GenBank/DDBJ databases">
        <title>Genome of Basidiobolus ranarum AG-B5.</title>
        <authorList>
            <person name="Stajich J.E."/>
            <person name="Carter-House D."/>
            <person name="Gryganskyi A."/>
        </authorList>
    </citation>
    <scope>NUCLEOTIDE SEQUENCE [LARGE SCALE GENOMIC DNA]</scope>
    <source>
        <strain evidence="1 2">AG-B5</strain>
    </source>
</reference>